<dbReference type="InterPro" id="IPR036291">
    <property type="entry name" value="NAD(P)-bd_dom_sf"/>
</dbReference>
<evidence type="ECO:0000256" key="1">
    <source>
        <dbReference type="ARBA" id="ARBA00022857"/>
    </source>
</evidence>
<proteinExistence type="predicted"/>
<feature type="domain" description="Enoyl reductase (ER)" evidence="3">
    <location>
        <begin position="10"/>
        <end position="300"/>
    </location>
</feature>
<dbReference type="PANTHER" id="PTHR48106">
    <property type="entry name" value="QUINONE OXIDOREDUCTASE PIG3-RELATED"/>
    <property type="match status" value="1"/>
</dbReference>
<keyword evidence="5" id="KW-1185">Reference proteome</keyword>
<organism evidence="4 5">
    <name type="scientific">Actinokineospora iranica</name>
    <dbReference type="NCBI Taxonomy" id="1271860"/>
    <lineage>
        <taxon>Bacteria</taxon>
        <taxon>Bacillati</taxon>
        <taxon>Actinomycetota</taxon>
        <taxon>Actinomycetes</taxon>
        <taxon>Pseudonocardiales</taxon>
        <taxon>Pseudonocardiaceae</taxon>
        <taxon>Actinokineospora</taxon>
    </lineage>
</organism>
<dbReference type="SUPFAM" id="SSF51735">
    <property type="entry name" value="NAD(P)-binding Rossmann-fold domains"/>
    <property type="match status" value="1"/>
</dbReference>
<dbReference type="Pfam" id="PF08240">
    <property type="entry name" value="ADH_N"/>
    <property type="match status" value="1"/>
</dbReference>
<keyword evidence="1" id="KW-0521">NADP</keyword>
<dbReference type="Gene3D" id="3.40.50.720">
    <property type="entry name" value="NAD(P)-binding Rossmann-like Domain"/>
    <property type="match status" value="1"/>
</dbReference>
<dbReference type="GO" id="GO:0016651">
    <property type="term" value="F:oxidoreductase activity, acting on NAD(P)H"/>
    <property type="evidence" value="ECO:0007669"/>
    <property type="project" value="TreeGrafter"/>
</dbReference>
<dbReference type="InterPro" id="IPR013154">
    <property type="entry name" value="ADH-like_N"/>
</dbReference>
<evidence type="ECO:0000313" key="4">
    <source>
        <dbReference type="EMBL" id="SDC46671.1"/>
    </source>
</evidence>
<dbReference type="OrthoDB" id="3727682at2"/>
<accession>A0A1G6LU05</accession>
<dbReference type="SUPFAM" id="SSF50129">
    <property type="entry name" value="GroES-like"/>
    <property type="match status" value="1"/>
</dbReference>
<sequence>MTAMAIIEHGSAGVLRPMTLPRPNPGHGEVRVRIRAAGVQPFDVAVRTGWSPPGASVVFPQILGNEFAGVVDAVGAGVDHLAAGDEVLGFAVLGSYAEYRVAPADQVVRKPEGMPWEVAGGFTAGAQTASIALDFLRVGAGETLLVHGGAGAVGTMAVQLARLRGVTVVATARAENHDYLRSLGAIPVAYGDGLLERVRAAAPQGVDASLDAAGGDAPRVSAELGVSGERNGTIVAFESAEKLGARRITGVRSAARLAALVDLHDRGLLRAHVRATYPLTAAADAHREVETGHGRGKVVLIIG</sequence>
<protein>
    <submittedName>
        <fullName evidence="4">NADPH:quinone reductase</fullName>
    </submittedName>
</protein>
<gene>
    <name evidence="4" type="ORF">SAMN05216174_102239</name>
</gene>
<dbReference type="RefSeq" id="WP_091449280.1">
    <property type="nucleotide sequence ID" value="NZ_FMZZ01000002.1"/>
</dbReference>
<dbReference type="InterPro" id="IPR020843">
    <property type="entry name" value="ER"/>
</dbReference>
<dbReference type="EMBL" id="FMZZ01000002">
    <property type="protein sequence ID" value="SDC46671.1"/>
    <property type="molecule type" value="Genomic_DNA"/>
</dbReference>
<reference evidence="5" key="1">
    <citation type="submission" date="2016-10" db="EMBL/GenBank/DDBJ databases">
        <authorList>
            <person name="Varghese N."/>
            <person name="Submissions S."/>
        </authorList>
    </citation>
    <scope>NUCLEOTIDE SEQUENCE [LARGE SCALE GENOMIC DNA]</scope>
    <source>
        <strain evidence="5">IBRC-M 10403</strain>
    </source>
</reference>
<dbReference type="Pfam" id="PF13602">
    <property type="entry name" value="ADH_zinc_N_2"/>
    <property type="match status" value="1"/>
</dbReference>
<name>A0A1G6LU05_9PSEU</name>
<dbReference type="GO" id="GO:0070402">
    <property type="term" value="F:NADPH binding"/>
    <property type="evidence" value="ECO:0007669"/>
    <property type="project" value="TreeGrafter"/>
</dbReference>
<keyword evidence="2" id="KW-0560">Oxidoreductase</keyword>
<dbReference type="Proteomes" id="UP000199501">
    <property type="component" value="Unassembled WGS sequence"/>
</dbReference>
<dbReference type="STRING" id="1271860.SAMN05216174_102239"/>
<evidence type="ECO:0000256" key="2">
    <source>
        <dbReference type="ARBA" id="ARBA00023002"/>
    </source>
</evidence>
<dbReference type="AlphaFoldDB" id="A0A1G6LU05"/>
<dbReference type="InterPro" id="IPR011032">
    <property type="entry name" value="GroES-like_sf"/>
</dbReference>
<dbReference type="CDD" id="cd05289">
    <property type="entry name" value="MDR_like_2"/>
    <property type="match status" value="1"/>
</dbReference>
<dbReference type="Gene3D" id="3.90.180.10">
    <property type="entry name" value="Medium-chain alcohol dehydrogenases, catalytic domain"/>
    <property type="match status" value="1"/>
</dbReference>
<evidence type="ECO:0000259" key="3">
    <source>
        <dbReference type="SMART" id="SM00829"/>
    </source>
</evidence>
<dbReference type="SMART" id="SM00829">
    <property type="entry name" value="PKS_ER"/>
    <property type="match status" value="1"/>
</dbReference>
<evidence type="ECO:0000313" key="5">
    <source>
        <dbReference type="Proteomes" id="UP000199501"/>
    </source>
</evidence>